<dbReference type="InterPro" id="IPR017850">
    <property type="entry name" value="Alkaline_phosphatase_core_sf"/>
</dbReference>
<name>A0A2S0M9J5_MEGEL</name>
<accession>A0A2S0M9J5</accession>
<feature type="domain" description="Sulfatase N-terminal" evidence="8">
    <location>
        <begin position="370"/>
        <end position="587"/>
    </location>
</feature>
<evidence type="ECO:0000256" key="1">
    <source>
        <dbReference type="ARBA" id="ARBA00004651"/>
    </source>
</evidence>
<evidence type="ECO:0000256" key="3">
    <source>
        <dbReference type="ARBA" id="ARBA00022475"/>
    </source>
</evidence>
<feature type="transmembrane region" description="Helical" evidence="7">
    <location>
        <begin position="180"/>
        <end position="200"/>
    </location>
</feature>
<dbReference type="PANTHER" id="PTHR47371:SF3">
    <property type="entry name" value="PHOSPHOGLYCEROL TRANSFERASE I"/>
    <property type="match status" value="1"/>
</dbReference>
<evidence type="ECO:0000256" key="4">
    <source>
        <dbReference type="ARBA" id="ARBA00022692"/>
    </source>
</evidence>
<keyword evidence="5 7" id="KW-1133">Transmembrane helix</keyword>
<dbReference type="Pfam" id="PF00884">
    <property type="entry name" value="Sulfatase"/>
    <property type="match status" value="1"/>
</dbReference>
<evidence type="ECO:0000256" key="5">
    <source>
        <dbReference type="ARBA" id="ARBA00022989"/>
    </source>
</evidence>
<keyword evidence="6 7" id="KW-0472">Membrane</keyword>
<organism evidence="9 10">
    <name type="scientific">Megasphaera elsdenii</name>
    <dbReference type="NCBI Taxonomy" id="907"/>
    <lineage>
        <taxon>Bacteria</taxon>
        <taxon>Bacillati</taxon>
        <taxon>Bacillota</taxon>
        <taxon>Negativicutes</taxon>
        <taxon>Veillonellales</taxon>
        <taxon>Veillonellaceae</taxon>
        <taxon>Megasphaera</taxon>
    </lineage>
</organism>
<dbReference type="EMBL" id="CP027569">
    <property type="protein sequence ID" value="AVO28107.1"/>
    <property type="molecule type" value="Genomic_DNA"/>
</dbReference>
<keyword evidence="3" id="KW-1003">Cell membrane</keyword>
<evidence type="ECO:0000256" key="2">
    <source>
        <dbReference type="ARBA" id="ARBA00004936"/>
    </source>
</evidence>
<dbReference type="InterPro" id="IPR050448">
    <property type="entry name" value="OpgB/LTA_synthase_biosynth"/>
</dbReference>
<sequence length="677" mass="76805">MFVHFFLSVQQDIKLWIFFPILCAVFRAIFIAVHKPYSSLTGKKRALRECFRFGFWWGMDLNAYVFVISLILVTLPGLFIPWWSRHGDAIRTILGLVYAFIIYVAFVGKMIFYSQFHDIFNNIVFLGQKAEKHNLVDVFFNQYHGARKLALTLPYLVIIFVALQGILAIPAISYPAITGIAYYLVNTAIVLALIAAFYFFRYGGTFMHDNKPEWDTIPAVVKEDPFLSKATVDDLIALKMLRRHPMNETMQKSPEENLRLVKPFVEARGGCIDSFDQAVEAFRHEAKGAKIKQPSHIFLIVGESYSQPYFDPAFADLHIADEGKKLMADVHTASIHTALSAGIISRPSIVSLMLGIFDAGLELNEREAFWQGTVPTSLPLQLRRLGYETNYWYGGSLANGNFGHFAPACGFDYAYSAIDICDPKAPRSWVGVYDHIFLNKAADMITQRTDEVPQFHFIYTTSNHGPYKMPLHDLGFDGDKIMKVAQDVLDEKIIPKVLGTFWYSDRAINQFIQEMKKAYPDSLFIVTGDHGFQCSELQHTSFMKREYTFRELHSPVLMFHHPELDKSSLAGNIIGGHMNILPTLFELIAPAGFTYYSLFHSLTEPISQCVTPYHWVNLQAIGACHEAYYQLLTAQTGADVLQGIAPYDDICDAEKSLTAYLLQHPELLQPVDALLRR</sequence>
<gene>
    <name evidence="9" type="ORF">C6Y28_10960</name>
</gene>
<dbReference type="RefSeq" id="WP_027894562.1">
    <property type="nucleotide sequence ID" value="NZ_CATZAM010000024.1"/>
</dbReference>
<dbReference type="SUPFAM" id="SSF53649">
    <property type="entry name" value="Alkaline phosphatase-like"/>
    <property type="match status" value="1"/>
</dbReference>
<dbReference type="InterPro" id="IPR000917">
    <property type="entry name" value="Sulfatase_N"/>
</dbReference>
<feature type="transmembrane region" description="Helical" evidence="7">
    <location>
        <begin position="89"/>
        <end position="112"/>
    </location>
</feature>
<feature type="transmembrane region" description="Helical" evidence="7">
    <location>
        <begin position="153"/>
        <end position="174"/>
    </location>
</feature>
<dbReference type="PANTHER" id="PTHR47371">
    <property type="entry name" value="LIPOTEICHOIC ACID SYNTHASE"/>
    <property type="match status" value="1"/>
</dbReference>
<evidence type="ECO:0000259" key="8">
    <source>
        <dbReference type="Pfam" id="PF00884"/>
    </source>
</evidence>
<dbReference type="GO" id="GO:0005886">
    <property type="term" value="C:plasma membrane"/>
    <property type="evidence" value="ECO:0007669"/>
    <property type="project" value="UniProtKB-SubCell"/>
</dbReference>
<reference evidence="9 10" key="1">
    <citation type="journal article" date="2018" name="Genome Announc.">
        <title>Complete genomes of two Megasphaera elsdenii strains, NCIMB 702410 and ATCC 25940.</title>
        <authorList>
            <person name="Hatmaker E.A."/>
            <person name="O'Dell K."/>
            <person name="Riley L.A."/>
            <person name="Klingeman D.M."/>
            <person name="Guss A.M."/>
        </authorList>
    </citation>
    <scope>NUCLEOTIDE SEQUENCE [LARGE SCALE GENOMIC DNA]</scope>
    <source>
        <strain evidence="9 10">NCIMB702410</strain>
    </source>
</reference>
<dbReference type="Proteomes" id="UP000238358">
    <property type="component" value="Chromosome"/>
</dbReference>
<evidence type="ECO:0000313" key="10">
    <source>
        <dbReference type="Proteomes" id="UP000238358"/>
    </source>
</evidence>
<dbReference type="OrthoDB" id="9777768at2"/>
<dbReference type="AlphaFoldDB" id="A0A2S0M9J5"/>
<feature type="transmembrane region" description="Helical" evidence="7">
    <location>
        <begin position="54"/>
        <end position="83"/>
    </location>
</feature>
<dbReference type="Gene3D" id="3.40.720.10">
    <property type="entry name" value="Alkaline Phosphatase, subunit A"/>
    <property type="match status" value="1"/>
</dbReference>
<feature type="transmembrane region" description="Helical" evidence="7">
    <location>
        <begin position="15"/>
        <end position="33"/>
    </location>
</feature>
<evidence type="ECO:0000313" key="9">
    <source>
        <dbReference type="EMBL" id="AVO28107.1"/>
    </source>
</evidence>
<proteinExistence type="predicted"/>
<dbReference type="CDD" id="cd16015">
    <property type="entry name" value="LTA_synthase"/>
    <property type="match status" value="1"/>
</dbReference>
<evidence type="ECO:0000256" key="6">
    <source>
        <dbReference type="ARBA" id="ARBA00023136"/>
    </source>
</evidence>
<evidence type="ECO:0000256" key="7">
    <source>
        <dbReference type="SAM" id="Phobius"/>
    </source>
</evidence>
<protein>
    <submittedName>
        <fullName evidence="9">LTA synthase family protein</fullName>
    </submittedName>
</protein>
<keyword evidence="4 7" id="KW-0812">Transmembrane</keyword>
<comment type="subcellular location">
    <subcellularLocation>
        <location evidence="1">Cell membrane</location>
        <topology evidence="1">Multi-pass membrane protein</topology>
    </subcellularLocation>
</comment>
<comment type="pathway">
    <text evidence="2">Cell wall biogenesis; lipoteichoic acid biosynthesis.</text>
</comment>